<organism evidence="2 3">
    <name type="scientific">Tanacetum coccineum</name>
    <dbReference type="NCBI Taxonomy" id="301880"/>
    <lineage>
        <taxon>Eukaryota</taxon>
        <taxon>Viridiplantae</taxon>
        <taxon>Streptophyta</taxon>
        <taxon>Embryophyta</taxon>
        <taxon>Tracheophyta</taxon>
        <taxon>Spermatophyta</taxon>
        <taxon>Magnoliopsida</taxon>
        <taxon>eudicotyledons</taxon>
        <taxon>Gunneridae</taxon>
        <taxon>Pentapetalae</taxon>
        <taxon>asterids</taxon>
        <taxon>campanulids</taxon>
        <taxon>Asterales</taxon>
        <taxon>Asteraceae</taxon>
        <taxon>Asteroideae</taxon>
        <taxon>Anthemideae</taxon>
        <taxon>Anthemidinae</taxon>
        <taxon>Tanacetum</taxon>
    </lineage>
</organism>
<dbReference type="PANTHER" id="PTHR31286">
    <property type="entry name" value="GLYCINE-RICH CELL WALL STRUCTURAL PROTEIN 1.8-LIKE"/>
    <property type="match status" value="1"/>
</dbReference>
<accession>A0ABQ5FFB9</accession>
<feature type="region of interest" description="Disordered" evidence="1">
    <location>
        <begin position="379"/>
        <end position="517"/>
    </location>
</feature>
<protein>
    <submittedName>
        <fullName evidence="2">Zinc knuckle CX2CX4HX4C containing protein</fullName>
    </submittedName>
</protein>
<gene>
    <name evidence="2" type="ORF">Tco_1005524</name>
</gene>
<sequence>MEDANNANAGMNVSGSACFGGEDLLRSVTKRTATRMNKMTGKGDSKVNPKVSIGLDSENAQSQMAVRGSLNPNSGNPNSGPVDANLGGNDQDVGGVASYPDVRRSNYTNTNPNVSEYASLVKHSNVPGNDGFQSGFDSDGTRNASSVPINMHTSSPMDEILIHSIDDVAALFSVPLNSLKEIDDFTKDLEVGKYDLWSKLTKEARSGITDIISNRWDTLLNMQKSVPIVDDSLSGKVSPNDPIVQAMDINAKSTSYAEAAGVSVNISIPGKVVEKVSTHGLEAVMEGGPWLIHNSLIILNQWSMDTRLLKEELTRIPIWVKLHDVPIQVFKEDGISLIVEVNLEADLVDIITIGITSLTGDGFTKETIHVSPPIVTTSNDVTPTVKKTDDGFQMVGNKKKRKGKYEPKATNTGPKKGATNVGNASKSSSMLKSTGTSSKKDNITTSNSYSALENEEEEDEEHIIMAEPLSPGHVFDFPEDDPALNEEEFEEEPEEEPKEEPEEELKDEPEDGPEDGGMDATFWQYIRGRRTLSRVRGPASLSENATTRTRVDSLSRCMDAYDVDMVLIERDATRTTDHVLALEEDNHRLRRRVDSLEVSGTLATRSLDRIEREFVGLRAWVTERLGGGAVKAPLSECIDVMAVYGESRPSEPRGPPDGS</sequence>
<feature type="compositionally biased region" description="Acidic residues" evidence="1">
    <location>
        <begin position="477"/>
        <end position="517"/>
    </location>
</feature>
<feature type="compositionally biased region" description="Low complexity" evidence="1">
    <location>
        <begin position="425"/>
        <end position="437"/>
    </location>
</feature>
<evidence type="ECO:0000313" key="3">
    <source>
        <dbReference type="Proteomes" id="UP001151760"/>
    </source>
</evidence>
<comment type="caution">
    <text evidence="2">The sequence shown here is derived from an EMBL/GenBank/DDBJ whole genome shotgun (WGS) entry which is preliminary data.</text>
</comment>
<evidence type="ECO:0000313" key="2">
    <source>
        <dbReference type="EMBL" id="GJT61991.1"/>
    </source>
</evidence>
<keyword evidence="3" id="KW-1185">Reference proteome</keyword>
<evidence type="ECO:0000256" key="1">
    <source>
        <dbReference type="SAM" id="MobiDB-lite"/>
    </source>
</evidence>
<reference evidence="2" key="1">
    <citation type="journal article" date="2022" name="Int. J. Mol. Sci.">
        <title>Draft Genome of Tanacetum Coccineum: Genomic Comparison of Closely Related Tanacetum-Family Plants.</title>
        <authorList>
            <person name="Yamashiro T."/>
            <person name="Shiraishi A."/>
            <person name="Nakayama K."/>
            <person name="Satake H."/>
        </authorList>
    </citation>
    <scope>NUCLEOTIDE SEQUENCE</scope>
</reference>
<feature type="region of interest" description="Disordered" evidence="1">
    <location>
        <begin position="67"/>
        <end position="107"/>
    </location>
</feature>
<reference evidence="2" key="2">
    <citation type="submission" date="2022-01" db="EMBL/GenBank/DDBJ databases">
        <authorList>
            <person name="Yamashiro T."/>
            <person name="Shiraishi A."/>
            <person name="Satake H."/>
            <person name="Nakayama K."/>
        </authorList>
    </citation>
    <scope>NUCLEOTIDE SEQUENCE</scope>
</reference>
<dbReference type="EMBL" id="BQNB010017334">
    <property type="protein sequence ID" value="GJT61991.1"/>
    <property type="molecule type" value="Genomic_DNA"/>
</dbReference>
<dbReference type="Proteomes" id="UP001151760">
    <property type="component" value="Unassembled WGS sequence"/>
</dbReference>
<feature type="compositionally biased region" description="Low complexity" evidence="1">
    <location>
        <begin position="68"/>
        <end position="81"/>
    </location>
</feature>
<dbReference type="InterPro" id="IPR040256">
    <property type="entry name" value="At4g02000-like"/>
</dbReference>
<proteinExistence type="predicted"/>
<dbReference type="PANTHER" id="PTHR31286:SF99">
    <property type="entry name" value="DUF4283 DOMAIN-CONTAINING PROTEIN"/>
    <property type="match status" value="1"/>
</dbReference>
<name>A0ABQ5FFB9_9ASTR</name>